<protein>
    <recommendedName>
        <fullName evidence="4">Phosphotyrosine protein phosphatase I domain-containing protein</fullName>
    </recommendedName>
</protein>
<evidence type="ECO:0000256" key="3">
    <source>
        <dbReference type="ARBA" id="ARBA00022912"/>
    </source>
</evidence>
<keyword evidence="2" id="KW-0378">Hydrolase</keyword>
<accession>A0A381VV93</accession>
<proteinExistence type="inferred from homology"/>
<dbReference type="GO" id="GO:0004725">
    <property type="term" value="F:protein tyrosine phosphatase activity"/>
    <property type="evidence" value="ECO:0007669"/>
    <property type="project" value="InterPro"/>
</dbReference>
<dbReference type="InterPro" id="IPR017867">
    <property type="entry name" value="Tyr_phospatase_low_mol_wt"/>
</dbReference>
<sequence>MIRILFVCMGNICRSPCAEGIMQFLIKQQGLENEIECDSAGTIDYHQGDSADLRMREHASLRGYELNSIARKFILQDFENFDWIITMDENNYSQISLLDQNNKFTRKIRRMTDFCEKTKISSVPDPYYEGSQGFETVIDILEDSCGGFLKYLKSNKQ</sequence>
<keyword evidence="3" id="KW-0904">Protein phosphatase</keyword>
<dbReference type="Pfam" id="PF01451">
    <property type="entry name" value="LMWPc"/>
    <property type="match status" value="1"/>
</dbReference>
<dbReference type="PANTHER" id="PTHR47439:SF1">
    <property type="entry name" value="ACID PHOSPHATASE"/>
    <property type="match status" value="1"/>
</dbReference>
<evidence type="ECO:0000259" key="4">
    <source>
        <dbReference type="SMART" id="SM00226"/>
    </source>
</evidence>
<comment type="similarity">
    <text evidence="1">Belongs to the low molecular weight phosphotyrosine protein phosphatase family.</text>
</comment>
<dbReference type="FunFam" id="3.40.50.2300:FF:000113">
    <property type="entry name" value="Low molecular weight protein-tyrosine-phosphatase"/>
    <property type="match status" value="1"/>
</dbReference>
<dbReference type="Gene3D" id="3.40.50.2300">
    <property type="match status" value="1"/>
</dbReference>
<evidence type="ECO:0000256" key="2">
    <source>
        <dbReference type="ARBA" id="ARBA00022801"/>
    </source>
</evidence>
<dbReference type="SUPFAM" id="SSF52788">
    <property type="entry name" value="Phosphotyrosine protein phosphatases I"/>
    <property type="match status" value="1"/>
</dbReference>
<dbReference type="PANTHER" id="PTHR47439">
    <property type="entry name" value="LOW MOLECULAR WEIGHT PHOSPHOTYROSINE PROTEIN PHOSPHATASE-RELATED"/>
    <property type="match status" value="1"/>
</dbReference>
<dbReference type="AlphaFoldDB" id="A0A381VV93"/>
<dbReference type="SMART" id="SM00226">
    <property type="entry name" value="LMWPc"/>
    <property type="match status" value="1"/>
</dbReference>
<dbReference type="InterPro" id="IPR052995">
    <property type="entry name" value="LMW-PTP"/>
</dbReference>
<dbReference type="InterPro" id="IPR023485">
    <property type="entry name" value="Ptyr_pPase"/>
</dbReference>
<dbReference type="CDD" id="cd16343">
    <property type="entry name" value="LMWPTP"/>
    <property type="match status" value="1"/>
</dbReference>
<dbReference type="InterPro" id="IPR036196">
    <property type="entry name" value="Ptyr_pPase_sf"/>
</dbReference>
<dbReference type="PRINTS" id="PR00719">
    <property type="entry name" value="LMWPTPASE"/>
</dbReference>
<gene>
    <name evidence="5" type="ORF">METZ01_LOCUS97048</name>
</gene>
<reference evidence="5" key="1">
    <citation type="submission" date="2018-05" db="EMBL/GenBank/DDBJ databases">
        <authorList>
            <person name="Lanie J.A."/>
            <person name="Ng W.-L."/>
            <person name="Kazmierczak K.M."/>
            <person name="Andrzejewski T.M."/>
            <person name="Davidsen T.M."/>
            <person name="Wayne K.J."/>
            <person name="Tettelin H."/>
            <person name="Glass J.I."/>
            <person name="Rusch D."/>
            <person name="Podicherti R."/>
            <person name="Tsui H.-C.T."/>
            <person name="Winkler M.E."/>
        </authorList>
    </citation>
    <scope>NUCLEOTIDE SEQUENCE</scope>
</reference>
<name>A0A381VV93_9ZZZZ</name>
<dbReference type="EMBL" id="UINC01009885">
    <property type="protein sequence ID" value="SVA44194.1"/>
    <property type="molecule type" value="Genomic_DNA"/>
</dbReference>
<feature type="domain" description="Phosphotyrosine protein phosphatase I" evidence="4">
    <location>
        <begin position="2"/>
        <end position="151"/>
    </location>
</feature>
<evidence type="ECO:0000313" key="5">
    <source>
        <dbReference type="EMBL" id="SVA44194.1"/>
    </source>
</evidence>
<evidence type="ECO:0000256" key="1">
    <source>
        <dbReference type="ARBA" id="ARBA00011063"/>
    </source>
</evidence>
<organism evidence="5">
    <name type="scientific">marine metagenome</name>
    <dbReference type="NCBI Taxonomy" id="408172"/>
    <lineage>
        <taxon>unclassified sequences</taxon>
        <taxon>metagenomes</taxon>
        <taxon>ecological metagenomes</taxon>
    </lineage>
</organism>